<dbReference type="VEuPathDB" id="FungiDB:TREMEDRAFT_13756"/>
<reference evidence="3 4" key="1">
    <citation type="submission" date="2016-06" db="EMBL/GenBank/DDBJ databases">
        <title>Evolution of pathogenesis and genome organization in the Tremellales.</title>
        <authorList>
            <person name="Cuomo C."/>
            <person name="Litvintseva A."/>
            <person name="Heitman J."/>
            <person name="Chen Y."/>
            <person name="Sun S."/>
            <person name="Springer D."/>
            <person name="Dromer F."/>
            <person name="Young S."/>
            <person name="Zeng Q."/>
            <person name="Chapman S."/>
            <person name="Gujja S."/>
            <person name="Saif S."/>
            <person name="Birren B."/>
        </authorList>
    </citation>
    <scope>NUCLEOTIDE SEQUENCE [LARGE SCALE GENOMIC DNA]</scope>
    <source>
        <strain evidence="3 4">ATCC 28783</strain>
    </source>
</reference>
<dbReference type="AlphaFoldDB" id="A0A4Q1BKZ4"/>
<dbReference type="InterPro" id="IPR006569">
    <property type="entry name" value="CID_dom"/>
</dbReference>
<dbReference type="InterPro" id="IPR008942">
    <property type="entry name" value="ENTH_VHS"/>
</dbReference>
<sequence>MSYGAYPHYANPPPPPPPFYPPPPVVDPFRAYYADRLRELTFNSRPIIQDLSMLASAQRDAGDWTKMQAVVEEIENAVLRAPPQGKLPLLYLLDSISKNCGAPYTTDLLPPIIPRLYMRTYREVDGVTKSKMEEMVTLWRSSGPGRTDLYGLAVRDAVERDIFGSAGWQPPSRQYPTQHAVQQLLAQTMEGKQREVAARPWDPQPGQQINILLQLGQLLTTSTVPPPELQNIHDQLLAMQAAARQQPPPPPPPPPRPPIPPPIAQPVNTWTPPAPIQPAPGIHTPLPPFAPTLLPPNPAYPPRPQSSFVPEPRSSTPMIAPAPLPATTPSIPNFTMPLDVANILKNLNTAALLSKPQTPLLEVKPRNVLDEYEDLILSMKDVNLQNLDLTVSLPEREIPLDHLPERCKQCGLRFPGIGTQMQEHLDWHFRRNRKERETEGRGAHRRWLPRAEEWVSDLMTNNAVASGSGQSTAGPSNVTGVKTEEGKGKLTAEKMAQLKKRWVAVPSDPALAAKPCPICKETFKGEWSEEEEEWVFKNALNVNGNIYHATCRAEQMSAVVAARLMDGGRRTGSKSPRLSLTPGTEDGIRTPTSGLRNLTLPNPDSPKKPTTNHVEVMQDVAMKHEQQNSPKISPPLSITSKSPVVESKGEFEVQTLVDVLGDRANDDVEQSSLGGKHEAGSLVEGDNKRKLSCVKGTDDQEHVVKVEKDILEDHVNEGNDGNNRDDRNEINGTDATKGIDLNIETSKRKAEDEVEVEDVKKPKLEIDSDFEFDLEILEQDPGLELDMAGVVE</sequence>
<feature type="region of interest" description="Disordered" evidence="1">
    <location>
        <begin position="714"/>
        <end position="738"/>
    </location>
</feature>
<accession>A0A4Q1BKZ4</accession>
<dbReference type="FunFam" id="1.25.40.90:FF:000016">
    <property type="entry name" value="mRNA cleavage factor complex component Pcf11"/>
    <property type="match status" value="1"/>
</dbReference>
<name>A0A4Q1BKZ4_TREME</name>
<feature type="compositionally biased region" description="Pro residues" evidence="1">
    <location>
        <begin position="285"/>
        <end position="304"/>
    </location>
</feature>
<organism evidence="3 4">
    <name type="scientific">Tremella mesenterica</name>
    <name type="common">Jelly fungus</name>
    <dbReference type="NCBI Taxonomy" id="5217"/>
    <lineage>
        <taxon>Eukaryota</taxon>
        <taxon>Fungi</taxon>
        <taxon>Dikarya</taxon>
        <taxon>Basidiomycota</taxon>
        <taxon>Agaricomycotina</taxon>
        <taxon>Tremellomycetes</taxon>
        <taxon>Tremellales</taxon>
        <taxon>Tremellaceae</taxon>
        <taxon>Tremella</taxon>
    </lineage>
</organism>
<dbReference type="GO" id="GO:0006369">
    <property type="term" value="P:termination of RNA polymerase II transcription"/>
    <property type="evidence" value="ECO:0007669"/>
    <property type="project" value="InterPro"/>
</dbReference>
<dbReference type="PANTHER" id="PTHR15921">
    <property type="entry name" value="PRE-MRNA CLEAVAGE COMPLEX II"/>
    <property type="match status" value="1"/>
</dbReference>
<dbReference type="Pfam" id="PF21936">
    <property type="entry name" value="Pcf11_C"/>
    <property type="match status" value="1"/>
</dbReference>
<keyword evidence="4" id="KW-1185">Reference proteome</keyword>
<dbReference type="STRING" id="5217.A0A4Q1BKZ4"/>
<feature type="compositionally biased region" description="Basic and acidic residues" evidence="1">
    <location>
        <begin position="714"/>
        <end position="729"/>
    </location>
</feature>
<dbReference type="Pfam" id="PF04818">
    <property type="entry name" value="CID"/>
    <property type="match status" value="1"/>
</dbReference>
<feature type="region of interest" description="Disordered" evidence="1">
    <location>
        <begin position="242"/>
        <end position="315"/>
    </location>
</feature>
<feature type="compositionally biased region" description="Polar residues" evidence="1">
    <location>
        <begin position="573"/>
        <end position="582"/>
    </location>
</feature>
<feature type="compositionally biased region" description="Polar residues" evidence="1">
    <location>
        <begin position="305"/>
        <end position="315"/>
    </location>
</feature>
<evidence type="ECO:0000313" key="3">
    <source>
        <dbReference type="EMBL" id="RXK38292.1"/>
    </source>
</evidence>
<dbReference type="PROSITE" id="PS51391">
    <property type="entry name" value="CID"/>
    <property type="match status" value="1"/>
</dbReference>
<dbReference type="GO" id="GO:0031124">
    <property type="term" value="P:mRNA 3'-end processing"/>
    <property type="evidence" value="ECO:0007669"/>
    <property type="project" value="InterPro"/>
</dbReference>
<dbReference type="GO" id="GO:0000993">
    <property type="term" value="F:RNA polymerase II complex binding"/>
    <property type="evidence" value="ECO:0007669"/>
    <property type="project" value="InterPro"/>
</dbReference>
<feature type="compositionally biased region" description="Polar residues" evidence="1">
    <location>
        <begin position="590"/>
        <end position="611"/>
    </location>
</feature>
<dbReference type="CDD" id="cd16982">
    <property type="entry name" value="CID_Pcf11"/>
    <property type="match status" value="1"/>
</dbReference>
<dbReference type="EMBL" id="SDIL01000050">
    <property type="protein sequence ID" value="RXK38292.1"/>
    <property type="molecule type" value="Genomic_DNA"/>
</dbReference>
<feature type="compositionally biased region" description="Pro residues" evidence="1">
    <location>
        <begin position="246"/>
        <end position="264"/>
    </location>
</feature>
<dbReference type="Proteomes" id="UP000289152">
    <property type="component" value="Unassembled WGS sequence"/>
</dbReference>
<dbReference type="InterPro" id="IPR054127">
    <property type="entry name" value="Pcf11_C"/>
</dbReference>
<dbReference type="Gene3D" id="1.25.40.90">
    <property type="match status" value="1"/>
</dbReference>
<evidence type="ECO:0000313" key="4">
    <source>
        <dbReference type="Proteomes" id="UP000289152"/>
    </source>
</evidence>
<evidence type="ECO:0000259" key="2">
    <source>
        <dbReference type="PROSITE" id="PS51391"/>
    </source>
</evidence>
<proteinExistence type="predicted"/>
<dbReference type="GO" id="GO:0005737">
    <property type="term" value="C:cytoplasm"/>
    <property type="evidence" value="ECO:0007669"/>
    <property type="project" value="TreeGrafter"/>
</dbReference>
<dbReference type="FunCoup" id="A0A4Q1BKZ4">
    <property type="interactions" value="254"/>
</dbReference>
<feature type="domain" description="CID" evidence="2">
    <location>
        <begin position="25"/>
        <end position="166"/>
    </location>
</feature>
<dbReference type="InterPro" id="IPR047415">
    <property type="entry name" value="Pcf11_CID"/>
</dbReference>
<comment type="caution">
    <text evidence="3">The sequence shown here is derived from an EMBL/GenBank/DDBJ whole genome shotgun (WGS) entry which is preliminary data.</text>
</comment>
<dbReference type="InterPro" id="IPR045154">
    <property type="entry name" value="PCF11-like"/>
</dbReference>
<dbReference type="GO" id="GO:0003729">
    <property type="term" value="F:mRNA binding"/>
    <property type="evidence" value="ECO:0007669"/>
    <property type="project" value="InterPro"/>
</dbReference>
<feature type="region of interest" description="Disordered" evidence="1">
    <location>
        <begin position="567"/>
        <end position="611"/>
    </location>
</feature>
<dbReference type="SUPFAM" id="SSF48464">
    <property type="entry name" value="ENTH/VHS domain"/>
    <property type="match status" value="1"/>
</dbReference>
<dbReference type="SMART" id="SM00582">
    <property type="entry name" value="RPR"/>
    <property type="match status" value="1"/>
</dbReference>
<dbReference type="InParanoid" id="A0A4Q1BKZ4"/>
<dbReference type="GO" id="GO:0005849">
    <property type="term" value="C:mRNA cleavage factor complex"/>
    <property type="evidence" value="ECO:0007669"/>
    <property type="project" value="TreeGrafter"/>
</dbReference>
<evidence type="ECO:0000256" key="1">
    <source>
        <dbReference type="SAM" id="MobiDB-lite"/>
    </source>
</evidence>
<gene>
    <name evidence="3" type="ORF">M231_04465</name>
</gene>
<protein>
    <recommendedName>
        <fullName evidence="2">CID domain-containing protein</fullName>
    </recommendedName>
</protein>
<dbReference type="OrthoDB" id="2129491at2759"/>
<dbReference type="PANTHER" id="PTHR15921:SF3">
    <property type="entry name" value="PRE-MRNA CLEAVAGE COMPLEX 2 PROTEIN PCF11"/>
    <property type="match status" value="1"/>
</dbReference>